<comment type="caution">
    <text evidence="3">The sequence shown here is derived from an EMBL/GenBank/DDBJ whole genome shotgun (WGS) entry which is preliminary data.</text>
</comment>
<proteinExistence type="predicted"/>
<feature type="transmembrane region" description="Helical" evidence="2">
    <location>
        <begin position="398"/>
        <end position="419"/>
    </location>
</feature>
<name>A0ABD2IZ01_9BILA</name>
<dbReference type="PANTHER" id="PTHR21650">
    <property type="entry name" value="MEMBRALIN/KINETOCHORE PROTEIN NUF2"/>
    <property type="match status" value="1"/>
</dbReference>
<keyword evidence="4" id="KW-1185">Reference proteome</keyword>
<dbReference type="Proteomes" id="UP001620626">
    <property type="component" value="Unassembled WGS sequence"/>
</dbReference>
<accession>A0ABD2IZ01</accession>
<feature type="compositionally biased region" description="Basic and acidic residues" evidence="1">
    <location>
        <begin position="639"/>
        <end position="659"/>
    </location>
</feature>
<keyword evidence="2" id="KW-1133">Transmembrane helix</keyword>
<dbReference type="InterPro" id="IPR019144">
    <property type="entry name" value="Membralin"/>
</dbReference>
<organism evidence="3 4">
    <name type="scientific">Heterodera trifolii</name>
    <dbReference type="NCBI Taxonomy" id="157864"/>
    <lineage>
        <taxon>Eukaryota</taxon>
        <taxon>Metazoa</taxon>
        <taxon>Ecdysozoa</taxon>
        <taxon>Nematoda</taxon>
        <taxon>Chromadorea</taxon>
        <taxon>Rhabditida</taxon>
        <taxon>Tylenchina</taxon>
        <taxon>Tylenchomorpha</taxon>
        <taxon>Tylenchoidea</taxon>
        <taxon>Heteroderidae</taxon>
        <taxon>Heteroderinae</taxon>
        <taxon>Heterodera</taxon>
    </lineage>
</organism>
<evidence type="ECO:0000313" key="4">
    <source>
        <dbReference type="Proteomes" id="UP001620626"/>
    </source>
</evidence>
<dbReference type="EMBL" id="JBICBT010001082">
    <property type="protein sequence ID" value="KAL3084327.1"/>
    <property type="molecule type" value="Genomic_DNA"/>
</dbReference>
<feature type="region of interest" description="Disordered" evidence="1">
    <location>
        <begin position="190"/>
        <end position="222"/>
    </location>
</feature>
<reference evidence="3 4" key="1">
    <citation type="submission" date="2024-10" db="EMBL/GenBank/DDBJ databases">
        <authorList>
            <person name="Kim D."/>
        </authorList>
    </citation>
    <scope>NUCLEOTIDE SEQUENCE [LARGE SCALE GENOMIC DNA]</scope>
    <source>
        <strain evidence="3">BH-2024</strain>
    </source>
</reference>
<sequence length="681" mass="78849">MVAGREGGQEEEQQIITRENHREMAANVAELRPNDVSVGERRQQTAEMPHNPNQQQFVAAANPRFGNFRDRLFQAMLVRLSLPYHQNVPRTVRRFFEFITLFNAFALLAVLIYTHFLLNSFPARCLDSVYSDWPRKGIIRLEVIQNLEEYRERLSRKESESAHSSQCLLDIADILRNGELPAALRIQLRSVSPSSSPPPSSVSPSLKVSNDSKANGNNIQQSRARFGRPLPTLFDLFLWLVDQFNQQQWEFAEGTDGGETAQWADDKAQNEADDSSDGEDIHQGQKLKFHSLSNAAPPVYYQLVEFSLHYGLLKLSMEMRQELDVEVQIVQLDPEKAECFRDWRERFLMRYLIEMDELILSSVKHLMENETERGFLRDLIGGELYHFVYAGPSSSSTYLTAAIVMFIFTLAISMLLRFSHDQMFVFIIDLFQMFEQNQPMMFPIAPLLTVILALIGMEAIMSEIFNDTTTAFYVILLVWMADQYDAIFCRSPIGRRHWLRFFYLYHFAFYAYHYRYNGLYGGLALLTSAVFTLHSMIYFYHKYELPYIIYQEQLIEFANHFPNANEVINNTAQGAEAIENAERQQNDRNEDDDLLLQRNGRTFVEGLRRRVFGVSTVAALMRRIGRGQLTGENAPQNEGEQHTDDSNEQSERRAGERVAEQIVDETMREIAGTFEDEHWQR</sequence>
<feature type="transmembrane region" description="Helical" evidence="2">
    <location>
        <begin position="95"/>
        <end position="118"/>
    </location>
</feature>
<evidence type="ECO:0008006" key="5">
    <source>
        <dbReference type="Google" id="ProtNLM"/>
    </source>
</evidence>
<evidence type="ECO:0000256" key="1">
    <source>
        <dbReference type="SAM" id="MobiDB-lite"/>
    </source>
</evidence>
<dbReference type="PANTHER" id="PTHR21650:SF4">
    <property type="entry name" value="MEMBRALIN"/>
    <property type="match status" value="1"/>
</dbReference>
<feature type="transmembrane region" description="Helical" evidence="2">
    <location>
        <begin position="520"/>
        <end position="540"/>
    </location>
</feature>
<keyword evidence="2" id="KW-0812">Transmembrane</keyword>
<evidence type="ECO:0000313" key="3">
    <source>
        <dbReference type="EMBL" id="KAL3084327.1"/>
    </source>
</evidence>
<gene>
    <name evidence="3" type="ORF">niasHT_035153</name>
</gene>
<feature type="transmembrane region" description="Helical" evidence="2">
    <location>
        <begin position="440"/>
        <end position="465"/>
    </location>
</feature>
<feature type="transmembrane region" description="Helical" evidence="2">
    <location>
        <begin position="471"/>
        <end position="489"/>
    </location>
</feature>
<protein>
    <recommendedName>
        <fullName evidence="5">Membralin</fullName>
    </recommendedName>
</protein>
<dbReference type="Pfam" id="PF09746">
    <property type="entry name" value="Membralin"/>
    <property type="match status" value="2"/>
</dbReference>
<feature type="compositionally biased region" description="Polar residues" evidence="1">
    <location>
        <begin position="206"/>
        <end position="222"/>
    </location>
</feature>
<keyword evidence="2" id="KW-0472">Membrane</keyword>
<feature type="region of interest" description="Disordered" evidence="1">
    <location>
        <begin position="628"/>
        <end position="661"/>
    </location>
</feature>
<evidence type="ECO:0000256" key="2">
    <source>
        <dbReference type="SAM" id="Phobius"/>
    </source>
</evidence>
<dbReference type="AlphaFoldDB" id="A0ABD2IZ01"/>